<keyword evidence="8" id="KW-0812">Transmembrane</keyword>
<feature type="compositionally biased region" description="Low complexity" evidence="7">
    <location>
        <begin position="299"/>
        <end position="317"/>
    </location>
</feature>
<dbReference type="InterPro" id="IPR025064">
    <property type="entry name" value="DUF4005"/>
</dbReference>
<dbReference type="OrthoDB" id="776767at2759"/>
<feature type="compositionally biased region" description="Polar residues" evidence="7">
    <location>
        <begin position="389"/>
        <end position="399"/>
    </location>
</feature>
<accession>A0A5A7U3F0</accession>
<feature type="region of interest" description="Disordered" evidence="7">
    <location>
        <begin position="296"/>
        <end position="348"/>
    </location>
</feature>
<dbReference type="CDD" id="cd23767">
    <property type="entry name" value="IQCD"/>
    <property type="match status" value="1"/>
</dbReference>
<organism evidence="10 12">
    <name type="scientific">Cucumis melo var. makuwa</name>
    <name type="common">Oriental melon</name>
    <dbReference type="NCBI Taxonomy" id="1194695"/>
    <lineage>
        <taxon>Eukaryota</taxon>
        <taxon>Viridiplantae</taxon>
        <taxon>Streptophyta</taxon>
        <taxon>Embryophyta</taxon>
        <taxon>Tracheophyta</taxon>
        <taxon>Spermatophyta</taxon>
        <taxon>Magnoliopsida</taxon>
        <taxon>eudicotyledons</taxon>
        <taxon>Gunneridae</taxon>
        <taxon>Pentapetalae</taxon>
        <taxon>rosids</taxon>
        <taxon>fabids</taxon>
        <taxon>Cucurbitales</taxon>
        <taxon>Cucurbitaceae</taxon>
        <taxon>Benincaseae</taxon>
        <taxon>Cucumis</taxon>
    </lineage>
</organism>
<evidence type="ECO:0000313" key="13">
    <source>
        <dbReference type="Proteomes" id="UP000321947"/>
    </source>
</evidence>
<dbReference type="STRING" id="1194695.A0A5A7U3F0"/>
<evidence type="ECO:0000256" key="5">
    <source>
        <dbReference type="ARBA" id="ARBA00024341"/>
    </source>
</evidence>
<evidence type="ECO:0000313" key="12">
    <source>
        <dbReference type="Proteomes" id="UP000321393"/>
    </source>
</evidence>
<keyword evidence="4" id="KW-0112">Calmodulin-binding</keyword>
<gene>
    <name evidence="11" type="ORF">E5676_scaffold291G00300</name>
    <name evidence="10" type="ORF">E6C27_scaffold171G00300</name>
</gene>
<evidence type="ECO:0000256" key="1">
    <source>
        <dbReference type="ARBA" id="ARBA00004496"/>
    </source>
</evidence>
<feature type="region of interest" description="Disordered" evidence="7">
    <location>
        <begin position="43"/>
        <end position="80"/>
    </location>
</feature>
<protein>
    <submittedName>
        <fullName evidence="10">Protein IQ-DOMAIN 1</fullName>
    </submittedName>
</protein>
<sequence>MWGTAVPYSNFTTLSLLVWGALFFMGKKGGSSWLTAVKRAFRSPSKDEDHKKTEKRRWGFRRSTNPHDPVTHQTPSNPSSDAALAAAVATAEAAMATAQAAVQVARLTTSTRPSNHARDYYAAILIQTAFRGYLARRALRALKGLVKLQALVRGHNVRKQAKMTLRCMQALVRVQARVLDQRMRLSHEGSGNSTLSDPSTALGSRYLQYLSDRKEFAMKRDRNLSQQVHFFFLLFLLCFRVLFLIRNFRYGGEVEVRPWAAEMIWKKDPSGWINGIQGRHGKAGEELQQIKEIQSKQWKSTPSSLTLSPATPSPSKTRPMLQVRSASPRFVREDKSNNTSQTPSLRSNYYYSGNLVQQGRSGASSSYGGEGNCLPNYMAATESAKARLRSQSAPRQRASTPEREREKGGVGCAKKRLSFPVADPIGHGVLRSPSFKSVSGTYLGMEQQSNYSSCCTESLGGEISPSSTSDLRRWLR</sequence>
<comment type="subcellular location">
    <subcellularLocation>
        <location evidence="1">Cytoplasm</location>
    </subcellularLocation>
</comment>
<dbReference type="PROSITE" id="PS50096">
    <property type="entry name" value="IQ"/>
    <property type="match status" value="2"/>
</dbReference>
<keyword evidence="3" id="KW-0677">Repeat</keyword>
<dbReference type="AlphaFoldDB" id="A0A5A7U3F0"/>
<evidence type="ECO:0000313" key="10">
    <source>
        <dbReference type="EMBL" id="KAA0048817.1"/>
    </source>
</evidence>
<comment type="similarity">
    <text evidence="5">Belongs to the IQD family.</text>
</comment>
<keyword evidence="8" id="KW-1133">Transmembrane helix</keyword>
<dbReference type="GO" id="GO:0005737">
    <property type="term" value="C:cytoplasm"/>
    <property type="evidence" value="ECO:0007669"/>
    <property type="project" value="UniProtKB-SubCell"/>
</dbReference>
<evidence type="ECO:0000256" key="6">
    <source>
        <dbReference type="ARBA" id="ARBA00024378"/>
    </source>
</evidence>
<feature type="transmembrane region" description="Helical" evidence="8">
    <location>
        <begin position="6"/>
        <end position="25"/>
    </location>
</feature>
<reference evidence="12 13" key="1">
    <citation type="submission" date="2019-08" db="EMBL/GenBank/DDBJ databases">
        <title>Draft genome sequences of two oriental melons (Cucumis melo L. var makuwa).</title>
        <authorList>
            <person name="Kwon S.-Y."/>
        </authorList>
    </citation>
    <scope>NUCLEOTIDE SEQUENCE [LARGE SCALE GENOMIC DNA]</scope>
    <source>
        <strain evidence="13">cv. Chang Bougi</strain>
        <strain evidence="12">cv. SW 3</strain>
        <tissue evidence="10">Leaf</tissue>
    </source>
</reference>
<dbReference type="Proteomes" id="UP000321947">
    <property type="component" value="Unassembled WGS sequence"/>
</dbReference>
<keyword evidence="2" id="KW-0963">Cytoplasm</keyword>
<dbReference type="Pfam" id="PF00612">
    <property type="entry name" value="IQ"/>
    <property type="match status" value="2"/>
</dbReference>
<proteinExistence type="inferred from homology"/>
<evidence type="ECO:0000256" key="8">
    <source>
        <dbReference type="SAM" id="Phobius"/>
    </source>
</evidence>
<feature type="region of interest" description="Disordered" evidence="7">
    <location>
        <begin position="384"/>
        <end position="411"/>
    </location>
</feature>
<feature type="domain" description="DUF4005" evidence="9">
    <location>
        <begin position="327"/>
        <end position="432"/>
    </location>
</feature>
<dbReference type="EMBL" id="SSTD01006123">
    <property type="protein sequence ID" value="TYK20770.1"/>
    <property type="molecule type" value="Genomic_DNA"/>
</dbReference>
<dbReference type="PANTHER" id="PTHR32295">
    <property type="entry name" value="IQ-DOMAIN 5-RELATED"/>
    <property type="match status" value="1"/>
</dbReference>
<keyword evidence="8" id="KW-0472">Membrane</keyword>
<dbReference type="Pfam" id="PF13178">
    <property type="entry name" value="DUF4005"/>
    <property type="match status" value="1"/>
</dbReference>
<dbReference type="InterPro" id="IPR000048">
    <property type="entry name" value="IQ_motif_EF-hand-BS"/>
</dbReference>
<feature type="transmembrane region" description="Helical" evidence="8">
    <location>
        <begin position="228"/>
        <end position="245"/>
    </location>
</feature>
<evidence type="ECO:0000256" key="2">
    <source>
        <dbReference type="ARBA" id="ARBA00022490"/>
    </source>
</evidence>
<evidence type="ECO:0000313" key="11">
    <source>
        <dbReference type="EMBL" id="TYK20770.1"/>
    </source>
</evidence>
<evidence type="ECO:0000256" key="3">
    <source>
        <dbReference type="ARBA" id="ARBA00022737"/>
    </source>
</evidence>
<feature type="region of interest" description="Disordered" evidence="7">
    <location>
        <begin position="452"/>
        <end position="476"/>
    </location>
</feature>
<name>A0A5A7U3F0_CUCMM</name>
<dbReference type="Gene3D" id="1.20.5.190">
    <property type="match status" value="1"/>
</dbReference>
<comment type="caution">
    <text evidence="10">The sequence shown here is derived from an EMBL/GenBank/DDBJ whole genome shotgun (WGS) entry which is preliminary data.</text>
</comment>
<dbReference type="Proteomes" id="UP000321393">
    <property type="component" value="Unassembled WGS sequence"/>
</dbReference>
<dbReference type="EMBL" id="SSTE01012362">
    <property type="protein sequence ID" value="KAA0048817.1"/>
    <property type="molecule type" value="Genomic_DNA"/>
</dbReference>
<evidence type="ECO:0000259" key="9">
    <source>
        <dbReference type="Pfam" id="PF13178"/>
    </source>
</evidence>
<evidence type="ECO:0000256" key="7">
    <source>
        <dbReference type="SAM" id="MobiDB-lite"/>
    </source>
</evidence>
<feature type="compositionally biased region" description="Polar residues" evidence="7">
    <location>
        <begin position="71"/>
        <end position="80"/>
    </location>
</feature>
<feature type="compositionally biased region" description="Polar residues" evidence="7">
    <location>
        <begin position="337"/>
        <end position="348"/>
    </location>
</feature>
<dbReference type="GO" id="GO:0005516">
    <property type="term" value="F:calmodulin binding"/>
    <property type="evidence" value="ECO:0007669"/>
    <property type="project" value="UniProtKB-KW"/>
</dbReference>
<dbReference type="PANTHER" id="PTHR32295:SF6">
    <property type="entry name" value="PROTEIN IQ-DOMAIN 18"/>
    <property type="match status" value="1"/>
</dbReference>
<evidence type="ECO:0000256" key="4">
    <source>
        <dbReference type="ARBA" id="ARBA00022860"/>
    </source>
</evidence>
<dbReference type="FunFam" id="1.20.5.190:FF:000062">
    <property type="entry name" value="IQ-domain 11"/>
    <property type="match status" value="1"/>
</dbReference>
<comment type="subunit">
    <text evidence="6">Binds to multiple calmodulin (CaM) in the presence of Ca(2+) and CaM-like proteins.</text>
</comment>